<dbReference type="InterPro" id="IPR000914">
    <property type="entry name" value="SBP_5_dom"/>
</dbReference>
<protein>
    <submittedName>
        <fullName evidence="7">Peptide ABC transporter substrate-binding protein</fullName>
    </submittedName>
</protein>
<evidence type="ECO:0000256" key="4">
    <source>
        <dbReference type="ARBA" id="ARBA00022729"/>
    </source>
</evidence>
<evidence type="ECO:0000256" key="3">
    <source>
        <dbReference type="ARBA" id="ARBA00022448"/>
    </source>
</evidence>
<dbReference type="InterPro" id="IPR030678">
    <property type="entry name" value="Peptide/Ni-bd"/>
</dbReference>
<evidence type="ECO:0000256" key="5">
    <source>
        <dbReference type="SAM" id="MobiDB-lite"/>
    </source>
</evidence>
<dbReference type="PIRSF" id="PIRSF002741">
    <property type="entry name" value="MppA"/>
    <property type="match status" value="1"/>
</dbReference>
<dbReference type="OrthoDB" id="9801912at2"/>
<evidence type="ECO:0000256" key="2">
    <source>
        <dbReference type="ARBA" id="ARBA00005695"/>
    </source>
</evidence>
<sequence length="571" mass="64209">MRKHKWLLLLLVVVMVLSAVLTGCGKSEEPATNGENEEEKKEEKTEKLAAEQVLRINWGSEPPDLDPQTTTDQVSMEILNACMEGLVRLNPDGTVGKGLAESYEKKDTESGGEIWTFKLRDAKWSDGTPITAKDFEDAWFRAIDPEVAAQYSYQLTDTAGIKNADKFFAGEITDRSQVGIKAVDDKTFQVELTRKVPFFLSLTSFVTFVPAQSAAVTNFGDTYASAADKMVYSGPYVISEWNHEQNLNLKKNDSYWDAETVKLQEIKGDMITDSNTYINLYDTDELDVTAVPSDFLEKYKGSSEYGSVAEATTWYIQYNCEDEYLKNLNIRKGLSFAIDAKSFVDNVLANGSILADGLTPTLLPGKGGKEFAENRKELLDNKEYTFPAFDAAKAKEYFEAGLKELGITAQQFQEHTTFLTGESDTAKKQAAAIQSMWKQNLGIDVKIETVSFKIRVDRYDRKDYTTTFAGWGADYNDPLTFMDLWVTGAGNNTAFWSNAAYDEDIKKAVNGEGDERIDAMLDAEKILAEELPVFPIWYNARNFVQKPYVKDVIRFPVGADLEFKWTYIIEH</sequence>
<dbReference type="AlphaFoldDB" id="A0A410QA15"/>
<dbReference type="Gene3D" id="3.90.76.10">
    <property type="entry name" value="Dipeptide-binding Protein, Domain 1"/>
    <property type="match status" value="1"/>
</dbReference>
<keyword evidence="3" id="KW-0813">Transport</keyword>
<evidence type="ECO:0000256" key="1">
    <source>
        <dbReference type="ARBA" id="ARBA00004196"/>
    </source>
</evidence>
<dbReference type="GO" id="GO:0030313">
    <property type="term" value="C:cell envelope"/>
    <property type="evidence" value="ECO:0007669"/>
    <property type="project" value="UniProtKB-SubCell"/>
</dbReference>
<evidence type="ECO:0000313" key="7">
    <source>
        <dbReference type="EMBL" id="QAT60833.1"/>
    </source>
</evidence>
<feature type="domain" description="Solute-binding protein family 5" evidence="6">
    <location>
        <begin position="97"/>
        <end position="492"/>
    </location>
</feature>
<dbReference type="PANTHER" id="PTHR30290">
    <property type="entry name" value="PERIPLASMIC BINDING COMPONENT OF ABC TRANSPORTER"/>
    <property type="match status" value="1"/>
</dbReference>
<dbReference type="InterPro" id="IPR039424">
    <property type="entry name" value="SBP_5"/>
</dbReference>
<dbReference type="PROSITE" id="PS51257">
    <property type="entry name" value="PROKAR_LIPOPROTEIN"/>
    <property type="match status" value="1"/>
</dbReference>
<organism evidence="7 8">
    <name type="scientific">Acidilutibacter cellobiosedens</name>
    <dbReference type="NCBI Taxonomy" id="2507161"/>
    <lineage>
        <taxon>Bacteria</taxon>
        <taxon>Bacillati</taxon>
        <taxon>Bacillota</taxon>
        <taxon>Tissierellia</taxon>
        <taxon>Tissierellales</taxon>
        <taxon>Acidilutibacteraceae</taxon>
        <taxon>Acidilutibacter</taxon>
    </lineage>
</organism>
<dbReference type="PANTHER" id="PTHR30290:SF79">
    <property type="entry name" value="DIPEPTIDE-BINDING PROTEIN DPPE"/>
    <property type="match status" value="1"/>
</dbReference>
<dbReference type="EMBL" id="CP035282">
    <property type="protein sequence ID" value="QAT60833.1"/>
    <property type="molecule type" value="Genomic_DNA"/>
</dbReference>
<keyword evidence="8" id="KW-1185">Reference proteome</keyword>
<dbReference type="Gene3D" id="3.40.190.10">
    <property type="entry name" value="Periplasmic binding protein-like II"/>
    <property type="match status" value="1"/>
</dbReference>
<name>A0A410QA15_9FIRM</name>
<dbReference type="RefSeq" id="WP_128752036.1">
    <property type="nucleotide sequence ID" value="NZ_CP035282.1"/>
</dbReference>
<dbReference type="GO" id="GO:0015833">
    <property type="term" value="P:peptide transport"/>
    <property type="evidence" value="ECO:0007669"/>
    <property type="project" value="TreeGrafter"/>
</dbReference>
<evidence type="ECO:0000313" key="8">
    <source>
        <dbReference type="Proteomes" id="UP000287969"/>
    </source>
</evidence>
<proteinExistence type="inferred from homology"/>
<dbReference type="Gene3D" id="3.10.105.10">
    <property type="entry name" value="Dipeptide-binding Protein, Domain 3"/>
    <property type="match status" value="1"/>
</dbReference>
<feature type="region of interest" description="Disordered" evidence="5">
    <location>
        <begin position="25"/>
        <end position="44"/>
    </location>
</feature>
<dbReference type="GO" id="GO:1904680">
    <property type="term" value="F:peptide transmembrane transporter activity"/>
    <property type="evidence" value="ECO:0007669"/>
    <property type="project" value="TreeGrafter"/>
</dbReference>
<dbReference type="SUPFAM" id="SSF53850">
    <property type="entry name" value="Periplasmic binding protein-like II"/>
    <property type="match status" value="1"/>
</dbReference>
<comment type="subcellular location">
    <subcellularLocation>
        <location evidence="1">Cell envelope</location>
    </subcellularLocation>
</comment>
<reference evidence="8" key="1">
    <citation type="submission" date="2019-01" db="EMBL/GenBank/DDBJ databases">
        <title>Draft genomes of a novel of Sporanaerobacter strains.</title>
        <authorList>
            <person name="Ma S."/>
        </authorList>
    </citation>
    <scope>NUCLEOTIDE SEQUENCE [LARGE SCALE GENOMIC DNA]</scope>
    <source>
        <strain evidence="8">NJN-17</strain>
    </source>
</reference>
<dbReference type="GO" id="GO:0042597">
    <property type="term" value="C:periplasmic space"/>
    <property type="evidence" value="ECO:0007669"/>
    <property type="project" value="UniProtKB-ARBA"/>
</dbReference>
<accession>A0A410QA15</accession>
<comment type="similarity">
    <text evidence="2">Belongs to the bacterial solute-binding protein 5 family.</text>
</comment>
<keyword evidence="4" id="KW-0732">Signal</keyword>
<dbReference type="Pfam" id="PF00496">
    <property type="entry name" value="SBP_bac_5"/>
    <property type="match status" value="1"/>
</dbReference>
<dbReference type="Proteomes" id="UP000287969">
    <property type="component" value="Chromosome"/>
</dbReference>
<dbReference type="GO" id="GO:0043190">
    <property type="term" value="C:ATP-binding cassette (ABC) transporter complex"/>
    <property type="evidence" value="ECO:0007669"/>
    <property type="project" value="InterPro"/>
</dbReference>
<evidence type="ECO:0000259" key="6">
    <source>
        <dbReference type="Pfam" id="PF00496"/>
    </source>
</evidence>
<gene>
    <name evidence="7" type="ORF">EQM13_04175</name>
</gene>
<dbReference type="CDD" id="cd08504">
    <property type="entry name" value="PBP2_OppA"/>
    <property type="match status" value="1"/>
</dbReference>
<dbReference type="FunFam" id="3.90.76.10:FF:000001">
    <property type="entry name" value="Oligopeptide ABC transporter substrate-binding protein"/>
    <property type="match status" value="1"/>
</dbReference>
<dbReference type="KEGG" id="spoa:EQM13_04175"/>